<dbReference type="InterPro" id="IPR011991">
    <property type="entry name" value="ArsR-like_HTH"/>
</dbReference>
<dbReference type="SMART" id="SM00418">
    <property type="entry name" value="HTH_ARSR"/>
    <property type="match status" value="1"/>
</dbReference>
<keyword evidence="1" id="KW-0238">DNA-binding</keyword>
<dbReference type="Pfam" id="PF00581">
    <property type="entry name" value="Rhodanese"/>
    <property type="match status" value="1"/>
</dbReference>
<dbReference type="Gene3D" id="1.10.10.10">
    <property type="entry name" value="Winged helix-like DNA-binding domain superfamily/Winged helix DNA-binding domain"/>
    <property type="match status" value="1"/>
</dbReference>
<dbReference type="InterPro" id="IPR050229">
    <property type="entry name" value="GlpE_sulfurtransferase"/>
</dbReference>
<evidence type="ECO:0000259" key="2">
    <source>
        <dbReference type="PROSITE" id="PS50206"/>
    </source>
</evidence>
<reference evidence="4 5" key="1">
    <citation type="submission" date="2019-08" db="EMBL/GenBank/DDBJ databases">
        <title>Genome sequencing of Paenibacillus faecis DSM 23593(T).</title>
        <authorList>
            <person name="Kook J.-K."/>
            <person name="Park S.-N."/>
            <person name="Lim Y.K."/>
        </authorList>
    </citation>
    <scope>NUCLEOTIDE SEQUENCE [LARGE SCALE GENOMIC DNA]</scope>
    <source>
        <strain evidence="4 5">DSM 23593</strain>
    </source>
</reference>
<keyword evidence="5" id="KW-1185">Reference proteome</keyword>
<feature type="domain" description="HTH arsR-type" evidence="3">
    <location>
        <begin position="11"/>
        <end position="105"/>
    </location>
</feature>
<feature type="domain" description="Rhodanese" evidence="2">
    <location>
        <begin position="135"/>
        <end position="220"/>
    </location>
</feature>
<dbReference type="SUPFAM" id="SSF52821">
    <property type="entry name" value="Rhodanese/Cell cycle control phosphatase"/>
    <property type="match status" value="1"/>
</dbReference>
<dbReference type="InterPro" id="IPR001763">
    <property type="entry name" value="Rhodanese-like_dom"/>
</dbReference>
<dbReference type="InterPro" id="IPR001845">
    <property type="entry name" value="HTH_ArsR_DNA-bd_dom"/>
</dbReference>
<dbReference type="SUPFAM" id="SSF46785">
    <property type="entry name" value="Winged helix' DNA-binding domain"/>
    <property type="match status" value="1"/>
</dbReference>
<dbReference type="PROSITE" id="PS50206">
    <property type="entry name" value="RHODANESE_3"/>
    <property type="match status" value="1"/>
</dbReference>
<dbReference type="Proteomes" id="UP000325218">
    <property type="component" value="Unassembled WGS sequence"/>
</dbReference>
<dbReference type="InterPro" id="IPR036873">
    <property type="entry name" value="Rhodanese-like_dom_sf"/>
</dbReference>
<dbReference type="Pfam" id="PF01022">
    <property type="entry name" value="HTH_5"/>
    <property type="match status" value="1"/>
</dbReference>
<dbReference type="PANTHER" id="PTHR43031">
    <property type="entry name" value="FAD-DEPENDENT OXIDOREDUCTASE"/>
    <property type="match status" value="1"/>
</dbReference>
<dbReference type="CDD" id="cd00090">
    <property type="entry name" value="HTH_ARSR"/>
    <property type="match status" value="1"/>
</dbReference>
<dbReference type="Gene3D" id="3.40.250.10">
    <property type="entry name" value="Rhodanese-like domain"/>
    <property type="match status" value="1"/>
</dbReference>
<name>A0A5D0CKE8_9BACL</name>
<dbReference type="OrthoDB" id="9800872at2"/>
<evidence type="ECO:0000256" key="1">
    <source>
        <dbReference type="ARBA" id="ARBA00023125"/>
    </source>
</evidence>
<gene>
    <name evidence="4" type="ORF">FRY98_26135</name>
</gene>
<evidence type="ECO:0000259" key="3">
    <source>
        <dbReference type="PROSITE" id="PS50987"/>
    </source>
</evidence>
<dbReference type="AlphaFoldDB" id="A0A5D0CKE8"/>
<dbReference type="InterPro" id="IPR036390">
    <property type="entry name" value="WH_DNA-bd_sf"/>
</dbReference>
<dbReference type="GO" id="GO:0003700">
    <property type="term" value="F:DNA-binding transcription factor activity"/>
    <property type="evidence" value="ECO:0007669"/>
    <property type="project" value="InterPro"/>
</dbReference>
<dbReference type="NCBIfam" id="NF033788">
    <property type="entry name" value="HTH_metalloreg"/>
    <property type="match status" value="1"/>
</dbReference>
<accession>A0A5D0CKE8</accession>
<proteinExistence type="predicted"/>
<sequence length="222" mass="24995">MEGSLASAKILKEELYKQLARIGKCLSSDKRLEILNVLSQSPKTVEKLAVCTGMNMANVSRHLQILLDAKLVKFTKKGTYAIYSLADPEVIDFMSSLWRISEKQLPDIAKLKDDFLNNLDGIQTLSIDEVMEKVNNESIVLVDLRPKEEFEMGHISGAISMPMEELDTLMSELPKDAEVIAYCQGPLCVYSALAVQKLKQKGYKAYRMDEGINEWQGHIMPH</sequence>
<dbReference type="CDD" id="cd00158">
    <property type="entry name" value="RHOD"/>
    <property type="match status" value="1"/>
</dbReference>
<dbReference type="InterPro" id="IPR036388">
    <property type="entry name" value="WH-like_DNA-bd_sf"/>
</dbReference>
<dbReference type="PRINTS" id="PR00778">
    <property type="entry name" value="HTHARSR"/>
</dbReference>
<dbReference type="PANTHER" id="PTHR43031:SF16">
    <property type="entry name" value="OXIDOREDUCTASE"/>
    <property type="match status" value="1"/>
</dbReference>
<organism evidence="4 5">
    <name type="scientific">Paenibacillus faecis</name>
    <dbReference type="NCBI Taxonomy" id="862114"/>
    <lineage>
        <taxon>Bacteria</taxon>
        <taxon>Bacillati</taxon>
        <taxon>Bacillota</taxon>
        <taxon>Bacilli</taxon>
        <taxon>Bacillales</taxon>
        <taxon>Paenibacillaceae</taxon>
        <taxon>Paenibacillus</taxon>
    </lineage>
</organism>
<dbReference type="SMART" id="SM00450">
    <property type="entry name" value="RHOD"/>
    <property type="match status" value="1"/>
</dbReference>
<dbReference type="GO" id="GO:0003677">
    <property type="term" value="F:DNA binding"/>
    <property type="evidence" value="ECO:0007669"/>
    <property type="project" value="UniProtKB-KW"/>
</dbReference>
<evidence type="ECO:0000313" key="5">
    <source>
        <dbReference type="Proteomes" id="UP000325218"/>
    </source>
</evidence>
<dbReference type="RefSeq" id="WP_148457974.1">
    <property type="nucleotide sequence ID" value="NZ_VSDO01000006.1"/>
</dbReference>
<evidence type="ECO:0000313" key="4">
    <source>
        <dbReference type="EMBL" id="TYA10406.1"/>
    </source>
</evidence>
<dbReference type="EMBL" id="VSDO01000006">
    <property type="protein sequence ID" value="TYA10406.1"/>
    <property type="molecule type" value="Genomic_DNA"/>
</dbReference>
<protein>
    <submittedName>
        <fullName evidence="4">Metalloregulator ArsR/SmtB family transcription factor</fullName>
    </submittedName>
</protein>
<comment type="caution">
    <text evidence="4">The sequence shown here is derived from an EMBL/GenBank/DDBJ whole genome shotgun (WGS) entry which is preliminary data.</text>
</comment>
<dbReference type="PROSITE" id="PS50987">
    <property type="entry name" value="HTH_ARSR_2"/>
    <property type="match status" value="1"/>
</dbReference>